<proteinExistence type="predicted"/>
<dbReference type="Proteomes" id="UP001560045">
    <property type="component" value="Unassembled WGS sequence"/>
</dbReference>
<dbReference type="EMBL" id="JBFNXQ010000009">
    <property type="protein sequence ID" value="MEX5717689.1"/>
    <property type="molecule type" value="Genomic_DNA"/>
</dbReference>
<dbReference type="RefSeq" id="WP_369203785.1">
    <property type="nucleotide sequence ID" value="NZ_JBFNXQ010000009.1"/>
</dbReference>
<evidence type="ECO:0000313" key="2">
    <source>
        <dbReference type="Proteomes" id="UP001560045"/>
    </source>
</evidence>
<keyword evidence="2" id="KW-1185">Reference proteome</keyword>
<organism evidence="1 2">
    <name type="scientific">Geodermatophilus maliterrae</name>
    <dbReference type="NCBI Taxonomy" id="3162531"/>
    <lineage>
        <taxon>Bacteria</taxon>
        <taxon>Bacillati</taxon>
        <taxon>Actinomycetota</taxon>
        <taxon>Actinomycetes</taxon>
        <taxon>Geodermatophilales</taxon>
        <taxon>Geodermatophilaceae</taxon>
        <taxon>Geodermatophilus</taxon>
    </lineage>
</organism>
<protein>
    <submittedName>
        <fullName evidence="1">Uncharacterized protein</fullName>
    </submittedName>
</protein>
<sequence>MTLYGTLARSDQQTLRLAPLWVFSALVGRTRLETWELDALWDAVRATLPTTTRLGSEALQATLDDPGLVEVYERDGRPVTTGLLAAATVAAGCGAGAARSVSSALLAVGEGIARARGPFGRSISRQDADTLELLAEILDVDGADPHRLFASV</sequence>
<comment type="caution">
    <text evidence="1">The sequence shown here is derived from an EMBL/GenBank/DDBJ whole genome shotgun (WGS) entry which is preliminary data.</text>
</comment>
<evidence type="ECO:0000313" key="1">
    <source>
        <dbReference type="EMBL" id="MEX5717689.1"/>
    </source>
</evidence>
<accession>A0ABV3XAV2</accession>
<name>A0ABV3XAV2_9ACTN</name>
<gene>
    <name evidence="1" type="ORF">ABQ292_04820</name>
</gene>
<reference evidence="1 2" key="1">
    <citation type="submission" date="2024-06" db="EMBL/GenBank/DDBJ databases">
        <title>Draft genome sequence of Geodermatophilus badlandi, a novel member of the Geodermatophilaceae isolated from badland sedimentary rocks in the Red desert, Wyoming, USA.</title>
        <authorList>
            <person name="Ben Tekaya S."/>
            <person name="Nouioui I."/>
            <person name="Flores G.M."/>
            <person name="Shaal M.N."/>
            <person name="Bredoire F."/>
            <person name="Basile F."/>
            <person name="Van Diepen L."/>
            <person name="Ward N.L."/>
        </authorList>
    </citation>
    <scope>NUCLEOTIDE SEQUENCE [LARGE SCALE GENOMIC DNA]</scope>
    <source>
        <strain evidence="1 2">WL48A</strain>
    </source>
</reference>